<accession>A0A7W7HFA3</accession>
<protein>
    <submittedName>
        <fullName evidence="1">Uncharacterized protein</fullName>
    </submittedName>
</protein>
<sequence length="54" mass="5873">MRLYGDNLWGRVASAGAHGRWAPATLRCPLTVGDLRLTGVDTYLEEARDNADLG</sequence>
<evidence type="ECO:0000313" key="2">
    <source>
        <dbReference type="Proteomes" id="UP000590511"/>
    </source>
</evidence>
<dbReference type="AlphaFoldDB" id="A0A7W7HFA3"/>
<evidence type="ECO:0000313" key="1">
    <source>
        <dbReference type="EMBL" id="MBB4749454.1"/>
    </source>
</evidence>
<dbReference type="EMBL" id="JACHNC010000001">
    <property type="protein sequence ID" value="MBB4749454.1"/>
    <property type="molecule type" value="Genomic_DNA"/>
</dbReference>
<reference evidence="1 2" key="1">
    <citation type="submission" date="2020-08" db="EMBL/GenBank/DDBJ databases">
        <title>Sequencing the genomes of 1000 actinobacteria strains.</title>
        <authorList>
            <person name="Klenk H.-P."/>
        </authorList>
    </citation>
    <scope>NUCLEOTIDE SEQUENCE [LARGE SCALE GENOMIC DNA]</scope>
    <source>
        <strain evidence="1 2">DSM 43150</strain>
    </source>
</reference>
<gene>
    <name evidence="1" type="ORF">BJ964_003615</name>
</gene>
<proteinExistence type="predicted"/>
<organism evidence="1 2">
    <name type="scientific">Actinoplanes lobatus</name>
    <dbReference type="NCBI Taxonomy" id="113568"/>
    <lineage>
        <taxon>Bacteria</taxon>
        <taxon>Bacillati</taxon>
        <taxon>Actinomycetota</taxon>
        <taxon>Actinomycetes</taxon>
        <taxon>Micromonosporales</taxon>
        <taxon>Micromonosporaceae</taxon>
        <taxon>Actinoplanes</taxon>
    </lineage>
</organism>
<name>A0A7W7HFA3_9ACTN</name>
<comment type="caution">
    <text evidence="1">The sequence shown here is derived from an EMBL/GenBank/DDBJ whole genome shotgun (WGS) entry which is preliminary data.</text>
</comment>
<dbReference type="Proteomes" id="UP000590511">
    <property type="component" value="Unassembled WGS sequence"/>
</dbReference>